<keyword evidence="2" id="KW-0238">DNA-binding</keyword>
<dbReference type="InterPro" id="IPR018060">
    <property type="entry name" value="HTH_AraC"/>
</dbReference>
<organism evidence="5 6">
    <name type="scientific">Bordetella genomosp. 10</name>
    <dbReference type="NCBI Taxonomy" id="1416804"/>
    <lineage>
        <taxon>Bacteria</taxon>
        <taxon>Pseudomonadati</taxon>
        <taxon>Pseudomonadota</taxon>
        <taxon>Betaproteobacteria</taxon>
        <taxon>Burkholderiales</taxon>
        <taxon>Alcaligenaceae</taxon>
        <taxon>Bordetella</taxon>
    </lineage>
</organism>
<proteinExistence type="predicted"/>
<name>A0A261S2X7_9BORD</name>
<evidence type="ECO:0000259" key="4">
    <source>
        <dbReference type="PROSITE" id="PS01124"/>
    </source>
</evidence>
<protein>
    <recommendedName>
        <fullName evidence="4">HTH araC/xylS-type domain-containing protein</fullName>
    </recommendedName>
</protein>
<evidence type="ECO:0000256" key="1">
    <source>
        <dbReference type="ARBA" id="ARBA00023015"/>
    </source>
</evidence>
<feature type="domain" description="HTH araC/xylS-type" evidence="4">
    <location>
        <begin position="257"/>
        <end position="354"/>
    </location>
</feature>
<dbReference type="GO" id="GO:0000976">
    <property type="term" value="F:transcription cis-regulatory region binding"/>
    <property type="evidence" value="ECO:0007669"/>
    <property type="project" value="TreeGrafter"/>
</dbReference>
<dbReference type="SMART" id="SM00342">
    <property type="entry name" value="HTH_ARAC"/>
    <property type="match status" value="1"/>
</dbReference>
<evidence type="ECO:0000313" key="6">
    <source>
        <dbReference type="Proteomes" id="UP000216020"/>
    </source>
</evidence>
<dbReference type="EMBL" id="NEVM01000005">
    <property type="protein sequence ID" value="OZI31501.1"/>
    <property type="molecule type" value="Genomic_DNA"/>
</dbReference>
<dbReference type="Gene3D" id="1.10.10.60">
    <property type="entry name" value="Homeodomain-like"/>
    <property type="match status" value="1"/>
</dbReference>
<keyword evidence="3" id="KW-0804">Transcription</keyword>
<dbReference type="InterPro" id="IPR018062">
    <property type="entry name" value="HTH_AraC-typ_CS"/>
</dbReference>
<dbReference type="PROSITE" id="PS00041">
    <property type="entry name" value="HTH_ARAC_FAMILY_1"/>
    <property type="match status" value="1"/>
</dbReference>
<gene>
    <name evidence="5" type="ORF">CAL29_26770</name>
</gene>
<dbReference type="InterPro" id="IPR032687">
    <property type="entry name" value="AraC-type_N"/>
</dbReference>
<dbReference type="GO" id="GO:0003700">
    <property type="term" value="F:DNA-binding transcription factor activity"/>
    <property type="evidence" value="ECO:0007669"/>
    <property type="project" value="InterPro"/>
</dbReference>
<dbReference type="InterPro" id="IPR009057">
    <property type="entry name" value="Homeodomain-like_sf"/>
</dbReference>
<reference evidence="6" key="1">
    <citation type="submission" date="2017-05" db="EMBL/GenBank/DDBJ databases">
        <title>Complete and WGS of Bordetella genogroups.</title>
        <authorList>
            <person name="Spilker T."/>
            <person name="Lipuma J."/>
        </authorList>
    </citation>
    <scope>NUCLEOTIDE SEQUENCE [LARGE SCALE GENOMIC DNA]</scope>
    <source>
        <strain evidence="6">AU16122</strain>
    </source>
</reference>
<evidence type="ECO:0000256" key="3">
    <source>
        <dbReference type="ARBA" id="ARBA00023163"/>
    </source>
</evidence>
<dbReference type="SUPFAM" id="SSF46689">
    <property type="entry name" value="Homeodomain-like"/>
    <property type="match status" value="1"/>
</dbReference>
<dbReference type="OrthoDB" id="6506763at2"/>
<evidence type="ECO:0000313" key="5">
    <source>
        <dbReference type="EMBL" id="OZI31501.1"/>
    </source>
</evidence>
<dbReference type="PANTHER" id="PTHR47894">
    <property type="entry name" value="HTH-TYPE TRANSCRIPTIONAL REGULATOR GADX"/>
    <property type="match status" value="1"/>
</dbReference>
<keyword evidence="6" id="KW-1185">Reference proteome</keyword>
<dbReference type="PANTHER" id="PTHR47894:SF1">
    <property type="entry name" value="HTH-TYPE TRANSCRIPTIONAL REGULATOR VQSM"/>
    <property type="match status" value="1"/>
</dbReference>
<sequence>MPFPIRRALLSPGLPGTESAEIPPVTLRQLAAEALRGGHDPALLCEGAGFQPEDLFDPDYRVSDHQYAHVVRRGLRLLGRPALGRPALGLELGAAVNPVSWGLVALGFMSCGHSRELLDFAVEHQHDHGRLLFMHGEELPQAWCLGAHAHFGDREIGGFVVDHFFAAFVQVCRQVVGDLFNPRMVELASERPPYGAAYENVFRCPVRFGAAQNRLHFPREPYAVRSADPVVLAQVRRDLAARESREGRRPVPSALHAMVAQAIRRDLAYPLSLGAIAASLHTSERTLRRRLEEQGLTYARLLEEERRARALTLLAQSSRSVQQIAAECGYTNARTLQRAVQRWTGHSPTGLRRLSQAQGWQP</sequence>
<dbReference type="RefSeq" id="WP_094855910.1">
    <property type="nucleotide sequence ID" value="NZ_NEVM01000005.1"/>
</dbReference>
<dbReference type="Pfam" id="PF12625">
    <property type="entry name" value="Arabinose_bd"/>
    <property type="match status" value="1"/>
</dbReference>
<accession>A0A261S2X7</accession>
<evidence type="ECO:0000256" key="2">
    <source>
        <dbReference type="ARBA" id="ARBA00023125"/>
    </source>
</evidence>
<dbReference type="PROSITE" id="PS01124">
    <property type="entry name" value="HTH_ARAC_FAMILY_2"/>
    <property type="match status" value="1"/>
</dbReference>
<dbReference type="Pfam" id="PF12833">
    <property type="entry name" value="HTH_18"/>
    <property type="match status" value="1"/>
</dbReference>
<dbReference type="GO" id="GO:0005829">
    <property type="term" value="C:cytosol"/>
    <property type="evidence" value="ECO:0007669"/>
    <property type="project" value="TreeGrafter"/>
</dbReference>
<keyword evidence="1" id="KW-0805">Transcription regulation</keyword>
<dbReference type="Proteomes" id="UP000216020">
    <property type="component" value="Unassembled WGS sequence"/>
</dbReference>
<comment type="caution">
    <text evidence="5">The sequence shown here is derived from an EMBL/GenBank/DDBJ whole genome shotgun (WGS) entry which is preliminary data.</text>
</comment>
<dbReference type="AlphaFoldDB" id="A0A261S2X7"/>